<evidence type="ECO:0000256" key="6">
    <source>
        <dbReference type="SAM" id="Phobius"/>
    </source>
</evidence>
<sequence>MNLLTIAIKNIRQRMLASLLTSLSVAIGVMLMVTVLVVNGIVEKNFSNNSAGYNLVVGRKGSELDLVMSTMYRFGKPIENLPYQYYQELKKLPFVADAIPFAIGDYTQKGGFPIVGTTARYFELEYAPGKDFLLEKGGAHMTGRFDAIVGANVARGNDWKRGDKFQLLHGGADAESNHAHDEMFTVVGILAPTGTANDKTVFIQLDGFYQIAGHEKPAKESIKQLRRFYGLPTLSPEEMEKEVARLTKGDDGHHQEEHHLHEIPDEMKEVTAVLLRTKPKYLTAEILWKGSLKKGYQAQAANPTDVMQRLKNTFILPFKYLMYALTTMIIIVSGISIFVSIYNSMADRKREIAIMRALGAQRQTVFSIILIESIILCLCGGIFGVLFGHGLTFIAAPLIEFFIKNQSAGQIGLVINPWAFEPLEMVLIPAMILLASLAGFIPGLTAYHTDVAEALSE</sequence>
<comment type="subcellular location">
    <subcellularLocation>
        <location evidence="1">Cell membrane</location>
        <topology evidence="1">Multi-pass membrane protein</topology>
    </subcellularLocation>
</comment>
<organism evidence="9">
    <name type="scientific">hydrothermal vent metagenome</name>
    <dbReference type="NCBI Taxonomy" id="652676"/>
    <lineage>
        <taxon>unclassified sequences</taxon>
        <taxon>metagenomes</taxon>
        <taxon>ecological metagenomes</taxon>
    </lineage>
</organism>
<dbReference type="EMBL" id="UOGL01000283">
    <property type="protein sequence ID" value="VAX38997.1"/>
    <property type="molecule type" value="Genomic_DNA"/>
</dbReference>
<evidence type="ECO:0000259" key="8">
    <source>
        <dbReference type="Pfam" id="PF12704"/>
    </source>
</evidence>
<evidence type="ECO:0000259" key="7">
    <source>
        <dbReference type="Pfam" id="PF02687"/>
    </source>
</evidence>
<feature type="transmembrane region" description="Helical" evidence="6">
    <location>
        <begin position="364"/>
        <end position="387"/>
    </location>
</feature>
<keyword evidence="4 6" id="KW-1133">Transmembrane helix</keyword>
<dbReference type="PANTHER" id="PTHR43738:SF2">
    <property type="entry name" value="ABC TRANSPORTER PERMEASE"/>
    <property type="match status" value="1"/>
</dbReference>
<evidence type="ECO:0000256" key="3">
    <source>
        <dbReference type="ARBA" id="ARBA00022692"/>
    </source>
</evidence>
<dbReference type="InterPro" id="IPR051125">
    <property type="entry name" value="ABC-4/HrtB_transporter"/>
</dbReference>
<dbReference type="InterPro" id="IPR025857">
    <property type="entry name" value="MacB_PCD"/>
</dbReference>
<feature type="domain" description="ABC3 transporter permease C-terminal" evidence="7">
    <location>
        <begin position="325"/>
        <end position="448"/>
    </location>
</feature>
<dbReference type="AlphaFoldDB" id="A0A3B1E6R3"/>
<keyword evidence="5 6" id="KW-0472">Membrane</keyword>
<feature type="transmembrane region" description="Helical" evidence="6">
    <location>
        <begin position="20"/>
        <end position="42"/>
    </location>
</feature>
<gene>
    <name evidence="9" type="ORF">MNBD_PLANCTO02-1109</name>
</gene>
<feature type="transmembrane region" description="Helical" evidence="6">
    <location>
        <begin position="320"/>
        <end position="343"/>
    </location>
</feature>
<feature type="domain" description="MacB-like periplasmic core" evidence="8">
    <location>
        <begin position="18"/>
        <end position="208"/>
    </location>
</feature>
<evidence type="ECO:0008006" key="10">
    <source>
        <dbReference type="Google" id="ProtNLM"/>
    </source>
</evidence>
<protein>
    <recommendedName>
        <fullName evidence="10">ABC-type antimicrobial peptide transport system, permease component</fullName>
    </recommendedName>
</protein>
<keyword evidence="2" id="KW-1003">Cell membrane</keyword>
<proteinExistence type="predicted"/>
<accession>A0A3B1E6R3</accession>
<evidence type="ECO:0000256" key="4">
    <source>
        <dbReference type="ARBA" id="ARBA00022989"/>
    </source>
</evidence>
<evidence type="ECO:0000256" key="5">
    <source>
        <dbReference type="ARBA" id="ARBA00023136"/>
    </source>
</evidence>
<evidence type="ECO:0000313" key="9">
    <source>
        <dbReference type="EMBL" id="VAX38997.1"/>
    </source>
</evidence>
<dbReference type="GO" id="GO:0005886">
    <property type="term" value="C:plasma membrane"/>
    <property type="evidence" value="ECO:0007669"/>
    <property type="project" value="UniProtKB-SubCell"/>
</dbReference>
<keyword evidence="3 6" id="KW-0812">Transmembrane</keyword>
<dbReference type="InterPro" id="IPR003838">
    <property type="entry name" value="ABC3_permease_C"/>
</dbReference>
<evidence type="ECO:0000256" key="2">
    <source>
        <dbReference type="ARBA" id="ARBA00022475"/>
    </source>
</evidence>
<feature type="transmembrane region" description="Helical" evidence="6">
    <location>
        <begin position="426"/>
        <end position="447"/>
    </location>
</feature>
<dbReference type="PANTHER" id="PTHR43738">
    <property type="entry name" value="ABC TRANSPORTER, MEMBRANE PROTEIN"/>
    <property type="match status" value="1"/>
</dbReference>
<dbReference type="Pfam" id="PF02687">
    <property type="entry name" value="FtsX"/>
    <property type="match status" value="1"/>
</dbReference>
<evidence type="ECO:0000256" key="1">
    <source>
        <dbReference type="ARBA" id="ARBA00004651"/>
    </source>
</evidence>
<dbReference type="Pfam" id="PF12704">
    <property type="entry name" value="MacB_PCD"/>
    <property type="match status" value="1"/>
</dbReference>
<reference evidence="9" key="1">
    <citation type="submission" date="2018-06" db="EMBL/GenBank/DDBJ databases">
        <authorList>
            <person name="Zhirakovskaya E."/>
        </authorList>
    </citation>
    <scope>NUCLEOTIDE SEQUENCE</scope>
</reference>
<name>A0A3B1E6R3_9ZZZZ</name>